<sequence length="201" mass="21914">MDSENADVLRAKIYELTSQVMLLPGKTMGLLGIVHGKGECSIPCIGIEQERPPPSYNAPRPPADPQYCNFRGVYLGLVHAGDVADLSARAGKELDDGLKAIAQRLVPRGTGAPVTGTFPQATEEINRLLNKVALRVDPVPGGWDAHVPAFRNPNTGRYLRLGDARQAHLGKTPEGDRKNALYYETFFQLLQFRGIDVEALP</sequence>
<dbReference type="EMBL" id="ML119110">
    <property type="protein sequence ID" value="RPB16230.1"/>
    <property type="molecule type" value="Genomic_DNA"/>
</dbReference>
<protein>
    <submittedName>
        <fullName evidence="1">Uncharacterized protein</fullName>
    </submittedName>
</protein>
<organism evidence="1 2">
    <name type="scientific">Morchella conica CCBAS932</name>
    <dbReference type="NCBI Taxonomy" id="1392247"/>
    <lineage>
        <taxon>Eukaryota</taxon>
        <taxon>Fungi</taxon>
        <taxon>Dikarya</taxon>
        <taxon>Ascomycota</taxon>
        <taxon>Pezizomycotina</taxon>
        <taxon>Pezizomycetes</taxon>
        <taxon>Pezizales</taxon>
        <taxon>Morchellaceae</taxon>
        <taxon>Morchella</taxon>
    </lineage>
</organism>
<name>A0A3N4L091_9PEZI</name>
<reference evidence="1 2" key="1">
    <citation type="journal article" date="2018" name="Nat. Ecol. Evol.">
        <title>Pezizomycetes genomes reveal the molecular basis of ectomycorrhizal truffle lifestyle.</title>
        <authorList>
            <person name="Murat C."/>
            <person name="Payen T."/>
            <person name="Noel B."/>
            <person name="Kuo A."/>
            <person name="Morin E."/>
            <person name="Chen J."/>
            <person name="Kohler A."/>
            <person name="Krizsan K."/>
            <person name="Balestrini R."/>
            <person name="Da Silva C."/>
            <person name="Montanini B."/>
            <person name="Hainaut M."/>
            <person name="Levati E."/>
            <person name="Barry K.W."/>
            <person name="Belfiori B."/>
            <person name="Cichocki N."/>
            <person name="Clum A."/>
            <person name="Dockter R.B."/>
            <person name="Fauchery L."/>
            <person name="Guy J."/>
            <person name="Iotti M."/>
            <person name="Le Tacon F."/>
            <person name="Lindquist E.A."/>
            <person name="Lipzen A."/>
            <person name="Malagnac F."/>
            <person name="Mello A."/>
            <person name="Molinier V."/>
            <person name="Miyauchi S."/>
            <person name="Poulain J."/>
            <person name="Riccioni C."/>
            <person name="Rubini A."/>
            <person name="Sitrit Y."/>
            <person name="Splivallo R."/>
            <person name="Traeger S."/>
            <person name="Wang M."/>
            <person name="Zifcakova L."/>
            <person name="Wipf D."/>
            <person name="Zambonelli A."/>
            <person name="Paolocci F."/>
            <person name="Nowrousian M."/>
            <person name="Ottonello S."/>
            <person name="Baldrian P."/>
            <person name="Spatafora J.W."/>
            <person name="Henrissat B."/>
            <person name="Nagy L.G."/>
            <person name="Aury J.M."/>
            <person name="Wincker P."/>
            <person name="Grigoriev I.V."/>
            <person name="Bonfante P."/>
            <person name="Martin F.M."/>
        </authorList>
    </citation>
    <scope>NUCLEOTIDE SEQUENCE [LARGE SCALE GENOMIC DNA]</scope>
    <source>
        <strain evidence="1 2">CCBAS932</strain>
    </source>
</reference>
<evidence type="ECO:0000313" key="2">
    <source>
        <dbReference type="Proteomes" id="UP000277580"/>
    </source>
</evidence>
<proteinExistence type="predicted"/>
<dbReference type="AlphaFoldDB" id="A0A3N4L091"/>
<dbReference type="Proteomes" id="UP000277580">
    <property type="component" value="Unassembled WGS sequence"/>
</dbReference>
<gene>
    <name evidence="1" type="ORF">P167DRAFT_602856</name>
</gene>
<evidence type="ECO:0000313" key="1">
    <source>
        <dbReference type="EMBL" id="RPB16230.1"/>
    </source>
</evidence>
<accession>A0A3N4L091</accession>
<dbReference type="OrthoDB" id="5408664at2759"/>
<keyword evidence="2" id="KW-1185">Reference proteome</keyword>
<dbReference type="InParanoid" id="A0A3N4L091"/>